<evidence type="ECO:0000256" key="3">
    <source>
        <dbReference type="ARBA" id="ARBA00022553"/>
    </source>
</evidence>
<dbReference type="EMBL" id="PFSJ01000031">
    <property type="protein sequence ID" value="PJC23295.1"/>
    <property type="molecule type" value="Genomic_DNA"/>
</dbReference>
<dbReference type="CDD" id="cd00082">
    <property type="entry name" value="HisKA"/>
    <property type="match status" value="1"/>
</dbReference>
<proteinExistence type="predicted"/>
<dbReference type="PRINTS" id="PR00344">
    <property type="entry name" value="BCTRLSENSOR"/>
</dbReference>
<evidence type="ECO:0000256" key="2">
    <source>
        <dbReference type="ARBA" id="ARBA00012438"/>
    </source>
</evidence>
<dbReference type="InterPro" id="IPR029016">
    <property type="entry name" value="GAF-like_dom_sf"/>
</dbReference>
<dbReference type="InterPro" id="IPR005467">
    <property type="entry name" value="His_kinase_dom"/>
</dbReference>
<dbReference type="EC" id="2.7.13.3" evidence="2"/>
<dbReference type="InterPro" id="IPR004358">
    <property type="entry name" value="Sig_transdc_His_kin-like_C"/>
</dbReference>
<name>A0A2M8EKQ4_UNCKA</name>
<dbReference type="SUPFAM" id="SSF55781">
    <property type="entry name" value="GAF domain-like"/>
    <property type="match status" value="1"/>
</dbReference>
<dbReference type="Pfam" id="PF00512">
    <property type="entry name" value="HisKA"/>
    <property type="match status" value="1"/>
</dbReference>
<evidence type="ECO:0000256" key="5">
    <source>
        <dbReference type="ARBA" id="ARBA00022777"/>
    </source>
</evidence>
<dbReference type="PANTHER" id="PTHR43047:SF72">
    <property type="entry name" value="OSMOSENSING HISTIDINE PROTEIN KINASE SLN1"/>
    <property type="match status" value="1"/>
</dbReference>
<evidence type="ECO:0000259" key="7">
    <source>
        <dbReference type="PROSITE" id="PS50109"/>
    </source>
</evidence>
<dbReference type="PROSITE" id="PS50109">
    <property type="entry name" value="HIS_KIN"/>
    <property type="match status" value="1"/>
</dbReference>
<dbReference type="Gene3D" id="3.30.565.10">
    <property type="entry name" value="Histidine kinase-like ATPase, C-terminal domain"/>
    <property type="match status" value="1"/>
</dbReference>
<dbReference type="AlphaFoldDB" id="A0A2M8EKQ4"/>
<dbReference type="GO" id="GO:0009927">
    <property type="term" value="F:histidine phosphotransfer kinase activity"/>
    <property type="evidence" value="ECO:0007669"/>
    <property type="project" value="TreeGrafter"/>
</dbReference>
<dbReference type="FunFam" id="3.30.565.10:FF:000010">
    <property type="entry name" value="Sensor histidine kinase RcsC"/>
    <property type="match status" value="1"/>
</dbReference>
<dbReference type="Pfam" id="PF02518">
    <property type="entry name" value="HATPase_c"/>
    <property type="match status" value="1"/>
</dbReference>
<dbReference type="InterPro" id="IPR003661">
    <property type="entry name" value="HisK_dim/P_dom"/>
</dbReference>
<dbReference type="Proteomes" id="UP000229756">
    <property type="component" value="Unassembled WGS sequence"/>
</dbReference>
<dbReference type="Pfam" id="PF13185">
    <property type="entry name" value="GAF_2"/>
    <property type="match status" value="1"/>
</dbReference>
<dbReference type="CDD" id="cd16922">
    <property type="entry name" value="HATPase_EvgS-ArcB-TorS-like"/>
    <property type="match status" value="1"/>
</dbReference>
<dbReference type="GO" id="GO:0000155">
    <property type="term" value="F:phosphorelay sensor kinase activity"/>
    <property type="evidence" value="ECO:0007669"/>
    <property type="project" value="InterPro"/>
</dbReference>
<dbReference type="SMART" id="SM00388">
    <property type="entry name" value="HisKA"/>
    <property type="match status" value="1"/>
</dbReference>
<dbReference type="InterPro" id="IPR003018">
    <property type="entry name" value="GAF"/>
</dbReference>
<comment type="catalytic activity">
    <reaction evidence="1">
        <text>ATP + protein L-histidine = ADP + protein N-phospho-L-histidine.</text>
        <dbReference type="EC" id="2.7.13.3"/>
    </reaction>
</comment>
<evidence type="ECO:0000256" key="6">
    <source>
        <dbReference type="ARBA" id="ARBA00023012"/>
    </source>
</evidence>
<evidence type="ECO:0000256" key="4">
    <source>
        <dbReference type="ARBA" id="ARBA00022679"/>
    </source>
</evidence>
<dbReference type="InterPro" id="IPR036890">
    <property type="entry name" value="HATPase_C_sf"/>
</dbReference>
<dbReference type="SUPFAM" id="SSF55874">
    <property type="entry name" value="ATPase domain of HSP90 chaperone/DNA topoisomerase II/histidine kinase"/>
    <property type="match status" value="1"/>
</dbReference>
<organism evidence="8 9">
    <name type="scientific">candidate division WWE3 bacterium CG_4_9_14_0_2_um_filter_35_11</name>
    <dbReference type="NCBI Taxonomy" id="1975077"/>
    <lineage>
        <taxon>Bacteria</taxon>
        <taxon>Katanobacteria</taxon>
    </lineage>
</organism>
<dbReference type="FunFam" id="1.10.287.130:FF:000001">
    <property type="entry name" value="Two-component sensor histidine kinase"/>
    <property type="match status" value="1"/>
</dbReference>
<dbReference type="GO" id="GO:0005886">
    <property type="term" value="C:plasma membrane"/>
    <property type="evidence" value="ECO:0007669"/>
    <property type="project" value="TreeGrafter"/>
</dbReference>
<dbReference type="Gene3D" id="1.10.287.130">
    <property type="match status" value="1"/>
</dbReference>
<dbReference type="InterPro" id="IPR036097">
    <property type="entry name" value="HisK_dim/P_sf"/>
</dbReference>
<dbReference type="SMART" id="SM00065">
    <property type="entry name" value="GAF"/>
    <property type="match status" value="1"/>
</dbReference>
<keyword evidence="5" id="KW-0418">Kinase</keyword>
<dbReference type="PANTHER" id="PTHR43047">
    <property type="entry name" value="TWO-COMPONENT HISTIDINE PROTEIN KINASE"/>
    <property type="match status" value="1"/>
</dbReference>
<keyword evidence="3" id="KW-0597">Phosphoprotein</keyword>
<evidence type="ECO:0000313" key="9">
    <source>
        <dbReference type="Proteomes" id="UP000229756"/>
    </source>
</evidence>
<dbReference type="InterPro" id="IPR003594">
    <property type="entry name" value="HATPase_dom"/>
</dbReference>
<keyword evidence="4" id="KW-0808">Transferase</keyword>
<dbReference type="SMART" id="SM00387">
    <property type="entry name" value="HATPase_c"/>
    <property type="match status" value="1"/>
</dbReference>
<keyword evidence="6" id="KW-0902">Two-component regulatory system</keyword>
<sequence>MSGNEQIALEVKTLESLWKLEKTILNTLDYTEVIQKVVDSILTELNYLERGYKVVVLVLLDQEKQVLRRTALSQTEEAKKTREVSNLRFEDIATPMTATRNLCVKAIIDNKPQITTYFPDILTPPVTPGNALESQRNAGIKASMVYPLNVSEKPIGVMIFSMTKREDEVADEEKLLLQHFTDLVALAVKNSKLYSDLQEQKLQLVQTNKTLIQSNKIKDDFISVASHELRTPMSIIKSNLWMLINPKTGDLNENQKNYINRSSQATERMLKLVNEMLDISKIESGKKLELKKEEIKICNLIDEILADFKLTVDQKGLKLNLSLCDVNDVVYGDIDKLREIITNLVGNSIKYTDSGEVSVKVENIDHKYIKISISDTGKGIEKDNLKKLFRKFERLENSFQEVAEAGGTGLGLYIVKLLVEAMGGEVGASSEGLGKGSTFWFTLPLIRKPNNSISKIID</sequence>
<protein>
    <recommendedName>
        <fullName evidence="2">histidine kinase</fullName>
        <ecNumber evidence="2">2.7.13.3</ecNumber>
    </recommendedName>
</protein>
<dbReference type="Gene3D" id="3.30.450.40">
    <property type="match status" value="1"/>
</dbReference>
<reference evidence="9" key="1">
    <citation type="submission" date="2017-09" db="EMBL/GenBank/DDBJ databases">
        <title>Depth-based differentiation of microbial function through sediment-hosted aquifers and enrichment of novel symbionts in the deep terrestrial subsurface.</title>
        <authorList>
            <person name="Probst A.J."/>
            <person name="Ladd B."/>
            <person name="Jarett J.K."/>
            <person name="Geller-Mcgrath D.E."/>
            <person name="Sieber C.M.K."/>
            <person name="Emerson J.B."/>
            <person name="Anantharaman K."/>
            <person name="Thomas B.C."/>
            <person name="Malmstrom R."/>
            <person name="Stieglmeier M."/>
            <person name="Klingl A."/>
            <person name="Woyke T."/>
            <person name="Ryan C.M."/>
            <person name="Banfield J.F."/>
        </authorList>
    </citation>
    <scope>NUCLEOTIDE SEQUENCE [LARGE SCALE GENOMIC DNA]</scope>
</reference>
<comment type="caution">
    <text evidence="8">The sequence shown here is derived from an EMBL/GenBank/DDBJ whole genome shotgun (WGS) entry which is preliminary data.</text>
</comment>
<evidence type="ECO:0000256" key="1">
    <source>
        <dbReference type="ARBA" id="ARBA00000085"/>
    </source>
</evidence>
<dbReference type="SUPFAM" id="SSF47384">
    <property type="entry name" value="Homodimeric domain of signal transducing histidine kinase"/>
    <property type="match status" value="1"/>
</dbReference>
<evidence type="ECO:0000313" key="8">
    <source>
        <dbReference type="EMBL" id="PJC23295.1"/>
    </source>
</evidence>
<gene>
    <name evidence="8" type="ORF">CO058_04285</name>
</gene>
<feature type="domain" description="Histidine kinase" evidence="7">
    <location>
        <begin position="224"/>
        <end position="447"/>
    </location>
</feature>
<accession>A0A2M8EKQ4</accession>